<dbReference type="Proteomes" id="UP000799766">
    <property type="component" value="Unassembled WGS sequence"/>
</dbReference>
<feature type="region of interest" description="Disordered" evidence="1">
    <location>
        <begin position="307"/>
        <end position="330"/>
    </location>
</feature>
<proteinExistence type="predicted"/>
<reference evidence="2" key="1">
    <citation type="journal article" date="2020" name="Stud. Mycol.">
        <title>101 Dothideomycetes genomes: a test case for predicting lifestyles and emergence of pathogens.</title>
        <authorList>
            <person name="Haridas S."/>
            <person name="Albert R."/>
            <person name="Binder M."/>
            <person name="Bloem J."/>
            <person name="Labutti K."/>
            <person name="Salamov A."/>
            <person name="Andreopoulos B."/>
            <person name="Baker S."/>
            <person name="Barry K."/>
            <person name="Bills G."/>
            <person name="Bluhm B."/>
            <person name="Cannon C."/>
            <person name="Castanera R."/>
            <person name="Culley D."/>
            <person name="Daum C."/>
            <person name="Ezra D."/>
            <person name="Gonzalez J."/>
            <person name="Henrissat B."/>
            <person name="Kuo A."/>
            <person name="Liang C."/>
            <person name="Lipzen A."/>
            <person name="Lutzoni F."/>
            <person name="Magnuson J."/>
            <person name="Mondo S."/>
            <person name="Nolan M."/>
            <person name="Ohm R."/>
            <person name="Pangilinan J."/>
            <person name="Park H.-J."/>
            <person name="Ramirez L."/>
            <person name="Alfaro M."/>
            <person name="Sun H."/>
            <person name="Tritt A."/>
            <person name="Yoshinaga Y."/>
            <person name="Zwiers L.-H."/>
            <person name="Turgeon B."/>
            <person name="Goodwin S."/>
            <person name="Spatafora J."/>
            <person name="Crous P."/>
            <person name="Grigoriev I."/>
        </authorList>
    </citation>
    <scope>NUCLEOTIDE SEQUENCE</scope>
    <source>
        <strain evidence="2">ATCC 16933</strain>
    </source>
</reference>
<gene>
    <name evidence="2" type="ORF">BDY21DRAFT_362497</name>
</gene>
<evidence type="ECO:0000313" key="2">
    <source>
        <dbReference type="EMBL" id="KAF2458992.1"/>
    </source>
</evidence>
<accession>A0A6A6P5G4</accession>
<evidence type="ECO:0000313" key="3">
    <source>
        <dbReference type="Proteomes" id="UP000799766"/>
    </source>
</evidence>
<keyword evidence="3" id="KW-1185">Reference proteome</keyword>
<organism evidence="2 3">
    <name type="scientific">Lineolata rhizophorae</name>
    <dbReference type="NCBI Taxonomy" id="578093"/>
    <lineage>
        <taxon>Eukaryota</taxon>
        <taxon>Fungi</taxon>
        <taxon>Dikarya</taxon>
        <taxon>Ascomycota</taxon>
        <taxon>Pezizomycotina</taxon>
        <taxon>Dothideomycetes</taxon>
        <taxon>Dothideomycetes incertae sedis</taxon>
        <taxon>Lineolatales</taxon>
        <taxon>Lineolataceae</taxon>
        <taxon>Lineolata</taxon>
    </lineage>
</organism>
<feature type="compositionally biased region" description="Low complexity" evidence="1">
    <location>
        <begin position="252"/>
        <end position="270"/>
    </location>
</feature>
<protein>
    <submittedName>
        <fullName evidence="2">Uncharacterized protein</fullName>
    </submittedName>
</protein>
<dbReference type="AlphaFoldDB" id="A0A6A6P5G4"/>
<sequence>MSTVLPNVVDLYLAQSTLVLPHSGNASISGSVIIASAQSTEVEHPHKLQVYVSQRTASAWSDCEAKIAEVQNPLAENPSVTGLFDKIDNDSPQALKYEFELPIPIRMLPTMDTEVIKISYQVTLLVAYKDASLRAEKPLEVNVESRGFLDGTGSETDSVNKATYERVLVSAVVGFKSVSVRESSLRRYVGFYVLLPKDSKATCSLPRSVIDRSTDAPHGSYSIIPPSSSATEPPKDFLAVSVEHELEIELLTESQSTEESSNSETGTNTQHWIQGRHKLHVGIRTPEDISKDGCSSLCEDICSLELDNATSSDPPKSPIGDAVHSKEENE</sequence>
<name>A0A6A6P5G4_9PEZI</name>
<feature type="region of interest" description="Disordered" evidence="1">
    <location>
        <begin position="252"/>
        <end position="272"/>
    </location>
</feature>
<dbReference type="EMBL" id="MU001676">
    <property type="protein sequence ID" value="KAF2458992.1"/>
    <property type="molecule type" value="Genomic_DNA"/>
</dbReference>
<evidence type="ECO:0000256" key="1">
    <source>
        <dbReference type="SAM" id="MobiDB-lite"/>
    </source>
</evidence>